<protein>
    <submittedName>
        <fullName evidence="2">Uncharacterized protein</fullName>
    </submittedName>
</protein>
<feature type="region of interest" description="Disordered" evidence="1">
    <location>
        <begin position="117"/>
        <end position="144"/>
    </location>
</feature>
<feature type="compositionally biased region" description="Polar residues" evidence="1">
    <location>
        <begin position="117"/>
        <end position="130"/>
    </location>
</feature>
<dbReference type="EMBL" id="JBJQOH010000008">
    <property type="protein sequence ID" value="KAL3675953.1"/>
    <property type="molecule type" value="Genomic_DNA"/>
</dbReference>
<name>A0ABD3GAG8_9MARC</name>
<dbReference type="AlphaFoldDB" id="A0ABD3GAG8"/>
<dbReference type="Proteomes" id="UP001633002">
    <property type="component" value="Unassembled WGS sequence"/>
</dbReference>
<gene>
    <name evidence="2" type="ORF">R1sor_025901</name>
</gene>
<evidence type="ECO:0000313" key="3">
    <source>
        <dbReference type="Proteomes" id="UP001633002"/>
    </source>
</evidence>
<keyword evidence="3" id="KW-1185">Reference proteome</keyword>
<proteinExistence type="predicted"/>
<organism evidence="2 3">
    <name type="scientific">Riccia sorocarpa</name>
    <dbReference type="NCBI Taxonomy" id="122646"/>
    <lineage>
        <taxon>Eukaryota</taxon>
        <taxon>Viridiplantae</taxon>
        <taxon>Streptophyta</taxon>
        <taxon>Embryophyta</taxon>
        <taxon>Marchantiophyta</taxon>
        <taxon>Marchantiopsida</taxon>
        <taxon>Marchantiidae</taxon>
        <taxon>Marchantiales</taxon>
        <taxon>Ricciaceae</taxon>
        <taxon>Riccia</taxon>
    </lineage>
</organism>
<sequence>MGTLASSVSSALWILTGDSINDRIWKLLEDGKEKISQVGKPPRATTRSLHAPRHQVGSVNIRSAPQPGDITQKAIRIRSGADNLRKELFADDLPDKSKNVQASLGKINFPPLLAASQSNATSSAGGQDNTDLPLPENRDPLSLPAKTNAWTNMAFISMNRTRWQENPYLDQVEPEWGKKVLDEHVKLALEELNHINPPAISRERN</sequence>
<comment type="caution">
    <text evidence="2">The sequence shown here is derived from an EMBL/GenBank/DDBJ whole genome shotgun (WGS) entry which is preliminary data.</text>
</comment>
<evidence type="ECO:0000256" key="1">
    <source>
        <dbReference type="SAM" id="MobiDB-lite"/>
    </source>
</evidence>
<evidence type="ECO:0000313" key="2">
    <source>
        <dbReference type="EMBL" id="KAL3675953.1"/>
    </source>
</evidence>
<accession>A0ABD3GAG8</accession>
<reference evidence="2 3" key="1">
    <citation type="submission" date="2024-09" db="EMBL/GenBank/DDBJ databases">
        <title>Chromosome-scale assembly of Riccia sorocarpa.</title>
        <authorList>
            <person name="Paukszto L."/>
        </authorList>
    </citation>
    <scope>NUCLEOTIDE SEQUENCE [LARGE SCALE GENOMIC DNA]</scope>
    <source>
        <strain evidence="2">LP-2024</strain>
        <tissue evidence="2">Aerial parts of the thallus</tissue>
    </source>
</reference>